<evidence type="ECO:0000313" key="3">
    <source>
        <dbReference type="Proteomes" id="UP000295674"/>
    </source>
</evidence>
<dbReference type="EMBL" id="SMKS01000038">
    <property type="protein sequence ID" value="TDD03542.1"/>
    <property type="molecule type" value="Genomic_DNA"/>
</dbReference>
<reference evidence="2 3" key="1">
    <citation type="submission" date="2019-03" db="EMBL/GenBank/DDBJ databases">
        <title>Draft genome sequences of novel Actinobacteria.</title>
        <authorList>
            <person name="Sahin N."/>
            <person name="Ay H."/>
            <person name="Saygin H."/>
        </authorList>
    </citation>
    <scope>NUCLEOTIDE SEQUENCE [LARGE SCALE GENOMIC DNA]</scope>
    <source>
        <strain evidence="2 3">16K309</strain>
    </source>
</reference>
<dbReference type="InterPro" id="IPR029063">
    <property type="entry name" value="SAM-dependent_MTases_sf"/>
</dbReference>
<dbReference type="PANTHER" id="PTHR43861:SF1">
    <property type="entry name" value="TRANS-ACONITATE 2-METHYLTRANSFERASE"/>
    <property type="match status" value="1"/>
</dbReference>
<dbReference type="CDD" id="cd02440">
    <property type="entry name" value="AdoMet_MTases"/>
    <property type="match status" value="1"/>
</dbReference>
<evidence type="ECO:0000259" key="1">
    <source>
        <dbReference type="Pfam" id="PF08241"/>
    </source>
</evidence>
<dbReference type="RefSeq" id="WP_132677111.1">
    <property type="nucleotide sequence ID" value="NZ_SMKS01000038.1"/>
</dbReference>
<accession>A0A4R4VE10</accession>
<keyword evidence="3" id="KW-1185">Reference proteome</keyword>
<dbReference type="GO" id="GO:0032259">
    <property type="term" value="P:methylation"/>
    <property type="evidence" value="ECO:0007669"/>
    <property type="project" value="UniProtKB-KW"/>
</dbReference>
<organism evidence="2 3">
    <name type="scientific">Saccharopolyspora terrae</name>
    <dbReference type="NCBI Taxonomy" id="2530384"/>
    <lineage>
        <taxon>Bacteria</taxon>
        <taxon>Bacillati</taxon>
        <taxon>Actinomycetota</taxon>
        <taxon>Actinomycetes</taxon>
        <taxon>Pseudonocardiales</taxon>
        <taxon>Pseudonocardiaceae</taxon>
        <taxon>Saccharopolyspora</taxon>
    </lineage>
</organism>
<keyword evidence="2" id="KW-0489">Methyltransferase</keyword>
<keyword evidence="2" id="KW-0808">Transferase</keyword>
<dbReference type="PANTHER" id="PTHR43861">
    <property type="entry name" value="TRANS-ACONITATE 2-METHYLTRANSFERASE-RELATED"/>
    <property type="match status" value="1"/>
</dbReference>
<feature type="domain" description="Methyltransferase type 11" evidence="1">
    <location>
        <begin position="28"/>
        <end position="119"/>
    </location>
</feature>
<dbReference type="Gene3D" id="3.40.50.150">
    <property type="entry name" value="Vaccinia Virus protein VP39"/>
    <property type="match status" value="1"/>
</dbReference>
<dbReference type="AlphaFoldDB" id="A0A4R4VE10"/>
<name>A0A4R4VE10_9PSEU</name>
<protein>
    <submittedName>
        <fullName evidence="2">Class I SAM-dependent methyltransferase</fullName>
    </submittedName>
</protein>
<dbReference type="Pfam" id="PF08241">
    <property type="entry name" value="Methyltransf_11"/>
    <property type="match status" value="1"/>
</dbReference>
<comment type="caution">
    <text evidence="2">The sequence shown here is derived from an EMBL/GenBank/DDBJ whole genome shotgun (WGS) entry which is preliminary data.</text>
</comment>
<proteinExistence type="predicted"/>
<dbReference type="Proteomes" id="UP000295674">
    <property type="component" value="Unassembled WGS sequence"/>
</dbReference>
<sequence length="197" mass="21717">MLKHRWNHNTNYHRLVLESLPSGARTALDVGTGDGLLAGELREKVPEVVAIDSDSDVLDRARASGADVRWVHGDVMTHSLELAHYDLVAAIATVHHLPELSEALTRFADLAKPGGVVVVIGCARSSGIGDHLIDAVGVLQHQVLSRTRGFWQHTATTVTRFPHTYEQVRHTAADSLPGVRWRRLPLFRYALTWTKSG</sequence>
<gene>
    <name evidence="2" type="ORF">E1181_20290</name>
</gene>
<dbReference type="SUPFAM" id="SSF53335">
    <property type="entry name" value="S-adenosyl-L-methionine-dependent methyltransferases"/>
    <property type="match status" value="1"/>
</dbReference>
<dbReference type="OrthoDB" id="6064711at2"/>
<dbReference type="GO" id="GO:0008757">
    <property type="term" value="F:S-adenosylmethionine-dependent methyltransferase activity"/>
    <property type="evidence" value="ECO:0007669"/>
    <property type="project" value="InterPro"/>
</dbReference>
<evidence type="ECO:0000313" key="2">
    <source>
        <dbReference type="EMBL" id="TDD03542.1"/>
    </source>
</evidence>
<dbReference type="InterPro" id="IPR013216">
    <property type="entry name" value="Methyltransf_11"/>
</dbReference>